<organism evidence="2 3">
    <name type="scientific">Halobium salinum</name>
    <dbReference type="NCBI Taxonomy" id="1364940"/>
    <lineage>
        <taxon>Archaea</taxon>
        <taxon>Methanobacteriati</taxon>
        <taxon>Methanobacteriota</taxon>
        <taxon>Stenosarchaea group</taxon>
        <taxon>Halobacteria</taxon>
        <taxon>Halobacteriales</taxon>
        <taxon>Haloferacaceae</taxon>
        <taxon>Halobium</taxon>
    </lineage>
</organism>
<dbReference type="PANTHER" id="PTHR34387">
    <property type="entry name" value="SLR1258 PROTEIN"/>
    <property type="match status" value="1"/>
</dbReference>
<accession>A0ABD5PB47</accession>
<proteinExistence type="predicted"/>
<keyword evidence="3" id="KW-1185">Reference proteome</keyword>
<dbReference type="PANTHER" id="PTHR34387:SF2">
    <property type="entry name" value="SLR1258 PROTEIN"/>
    <property type="match status" value="1"/>
</dbReference>
<dbReference type="InterPro" id="IPR052022">
    <property type="entry name" value="26kDa_periplasmic_antigen"/>
</dbReference>
<sequence>MRATTTKAAAALAAAFLVLLAGCAGPLQATSGTTTTTTATDGGADTQMGGDGADSTDGVDGPTITTSGVGEATAEADLALVTVSVAHLADTADAAREDVATRTDALYAALDAAGVGDESVRTVSYRLQPEYDYAREGGRTLLGYRAVHTLEVEVSPDRAGEVVDLAVGEAAAEIGGVAFTLADETRAQVRAEAVGAAVENARADADAIADAAGLSVTGVASASTVGVGYPVPYADGRAAAEDAGGASTTFQPGPVTVTATVTMVYTAE</sequence>
<comment type="caution">
    <text evidence="2">The sequence shown here is derived from an EMBL/GenBank/DDBJ whole genome shotgun (WGS) entry which is preliminary data.</text>
</comment>
<name>A0ABD5PB47_9EURY</name>
<dbReference type="Gene3D" id="3.30.110.170">
    <property type="entry name" value="Protein of unknown function (DUF541), domain 1"/>
    <property type="match status" value="1"/>
</dbReference>
<protein>
    <submittedName>
        <fullName evidence="2">SIMPL domain-containing protein</fullName>
    </submittedName>
</protein>
<dbReference type="AlphaFoldDB" id="A0ABD5PB47"/>
<dbReference type="RefSeq" id="WP_267624330.1">
    <property type="nucleotide sequence ID" value="NZ_JAODIW010000008.1"/>
</dbReference>
<dbReference type="Pfam" id="PF04402">
    <property type="entry name" value="SIMPL"/>
    <property type="match status" value="1"/>
</dbReference>
<evidence type="ECO:0000313" key="2">
    <source>
        <dbReference type="EMBL" id="MFC4358091.1"/>
    </source>
</evidence>
<dbReference type="EMBL" id="JBHSDS010000006">
    <property type="protein sequence ID" value="MFC4358091.1"/>
    <property type="molecule type" value="Genomic_DNA"/>
</dbReference>
<dbReference type="InterPro" id="IPR007497">
    <property type="entry name" value="SIMPL/DUF541"/>
</dbReference>
<dbReference type="PROSITE" id="PS51257">
    <property type="entry name" value="PROKAR_LIPOPROTEIN"/>
    <property type="match status" value="1"/>
</dbReference>
<dbReference type="Proteomes" id="UP001595921">
    <property type="component" value="Unassembled WGS sequence"/>
</dbReference>
<feature type="region of interest" description="Disordered" evidence="1">
    <location>
        <begin position="30"/>
        <end position="68"/>
    </location>
</feature>
<feature type="compositionally biased region" description="Low complexity" evidence="1">
    <location>
        <begin position="30"/>
        <end position="48"/>
    </location>
</feature>
<reference evidence="2 3" key="1">
    <citation type="journal article" date="2019" name="Int. J. Syst. Evol. Microbiol.">
        <title>The Global Catalogue of Microorganisms (GCM) 10K type strain sequencing project: providing services to taxonomists for standard genome sequencing and annotation.</title>
        <authorList>
            <consortium name="The Broad Institute Genomics Platform"/>
            <consortium name="The Broad Institute Genome Sequencing Center for Infectious Disease"/>
            <person name="Wu L."/>
            <person name="Ma J."/>
        </authorList>
    </citation>
    <scope>NUCLEOTIDE SEQUENCE [LARGE SCALE GENOMIC DNA]</scope>
    <source>
        <strain evidence="2 3">CGMCC 1.12553</strain>
    </source>
</reference>
<dbReference type="Gene3D" id="3.30.70.2970">
    <property type="entry name" value="Protein of unknown function (DUF541), domain 2"/>
    <property type="match status" value="1"/>
</dbReference>
<evidence type="ECO:0000256" key="1">
    <source>
        <dbReference type="SAM" id="MobiDB-lite"/>
    </source>
</evidence>
<gene>
    <name evidence="2" type="ORF">ACFO0N_09040</name>
</gene>
<evidence type="ECO:0000313" key="3">
    <source>
        <dbReference type="Proteomes" id="UP001595921"/>
    </source>
</evidence>